<evidence type="ECO:0000256" key="1">
    <source>
        <dbReference type="SAM" id="Phobius"/>
    </source>
</evidence>
<comment type="caution">
    <text evidence="2">The sequence shown here is derived from an EMBL/GenBank/DDBJ whole genome shotgun (WGS) entry which is preliminary data.</text>
</comment>
<feature type="transmembrane region" description="Helical" evidence="1">
    <location>
        <begin position="121"/>
        <end position="141"/>
    </location>
</feature>
<feature type="transmembrane region" description="Helical" evidence="1">
    <location>
        <begin position="6"/>
        <end position="24"/>
    </location>
</feature>
<name>A0A2P8DTH1_9BACT</name>
<feature type="transmembrane region" description="Helical" evidence="1">
    <location>
        <begin position="36"/>
        <end position="55"/>
    </location>
</feature>
<evidence type="ECO:0008006" key="4">
    <source>
        <dbReference type="Google" id="ProtNLM"/>
    </source>
</evidence>
<feature type="transmembrane region" description="Helical" evidence="1">
    <location>
        <begin position="61"/>
        <end position="80"/>
    </location>
</feature>
<keyword evidence="1" id="KW-0472">Membrane</keyword>
<keyword evidence="1" id="KW-1133">Transmembrane helix</keyword>
<accession>A0A2P8DTH1</accession>
<keyword evidence="3" id="KW-1185">Reference proteome</keyword>
<feature type="transmembrane region" description="Helical" evidence="1">
    <location>
        <begin position="153"/>
        <end position="175"/>
    </location>
</feature>
<sequence>MGLAWNLYNYILLLSLVIGVIPFFSFQENKKEHRVLFSVIFLGLVTEAIGLYYGSRGIYNSWIYNISFLYLETIVIWFYFLAVFRKGHYQKIFIVGIVLFSVWFVFNSFFLQGFWEVFQTYTVIISSLSIILCCLWFFYLLVAKNWLSEKSLVWFPAFWVVCFLFFFYAASFLYFTSLGYLISLDWHLNYILNSILKTLSGLMYMVMGFAYLLPYLQKKFFLAPEKY</sequence>
<protein>
    <recommendedName>
        <fullName evidence="4">Bacteriorhodopsin-like protein</fullName>
    </recommendedName>
</protein>
<gene>
    <name evidence="2" type="ORF">CLV48_11569</name>
</gene>
<evidence type="ECO:0000313" key="2">
    <source>
        <dbReference type="EMBL" id="PSL00517.1"/>
    </source>
</evidence>
<evidence type="ECO:0000313" key="3">
    <source>
        <dbReference type="Proteomes" id="UP000240708"/>
    </source>
</evidence>
<dbReference type="EMBL" id="PYGF01000015">
    <property type="protein sequence ID" value="PSL00517.1"/>
    <property type="molecule type" value="Genomic_DNA"/>
</dbReference>
<keyword evidence="1" id="KW-0812">Transmembrane</keyword>
<proteinExistence type="predicted"/>
<feature type="transmembrane region" description="Helical" evidence="1">
    <location>
        <begin position="195"/>
        <end position="216"/>
    </location>
</feature>
<organism evidence="2 3">
    <name type="scientific">Cecembia rubra</name>
    <dbReference type="NCBI Taxonomy" id="1485585"/>
    <lineage>
        <taxon>Bacteria</taxon>
        <taxon>Pseudomonadati</taxon>
        <taxon>Bacteroidota</taxon>
        <taxon>Cytophagia</taxon>
        <taxon>Cytophagales</taxon>
        <taxon>Cyclobacteriaceae</taxon>
        <taxon>Cecembia</taxon>
    </lineage>
</organism>
<dbReference type="AlphaFoldDB" id="A0A2P8DTH1"/>
<reference evidence="2 3" key="1">
    <citation type="submission" date="2018-03" db="EMBL/GenBank/DDBJ databases">
        <title>Genomic Encyclopedia of Archaeal and Bacterial Type Strains, Phase II (KMG-II): from individual species to whole genera.</title>
        <authorList>
            <person name="Goeker M."/>
        </authorList>
    </citation>
    <scope>NUCLEOTIDE SEQUENCE [LARGE SCALE GENOMIC DNA]</scope>
    <source>
        <strain evidence="2 3">DSM 28057</strain>
    </source>
</reference>
<dbReference type="OrthoDB" id="836617at2"/>
<dbReference type="Proteomes" id="UP000240708">
    <property type="component" value="Unassembled WGS sequence"/>
</dbReference>
<feature type="transmembrane region" description="Helical" evidence="1">
    <location>
        <begin position="92"/>
        <end position="115"/>
    </location>
</feature>